<proteinExistence type="inferred from homology"/>
<keyword evidence="4 7" id="KW-0808">Transferase</keyword>
<dbReference type="STRING" id="560819.SAMN05428998_101152"/>
<comment type="cofactor">
    <cofactor evidence="1 7">
        <name>pyridoxal 5'-phosphate</name>
        <dbReference type="ChEBI" id="CHEBI:597326"/>
    </cofactor>
</comment>
<comment type="catalytic activity">
    <reaction evidence="6">
        <text>L-aspartate + 2-oxoglutarate = oxaloacetate + L-glutamate</text>
        <dbReference type="Rhea" id="RHEA:21824"/>
        <dbReference type="ChEBI" id="CHEBI:16452"/>
        <dbReference type="ChEBI" id="CHEBI:16810"/>
        <dbReference type="ChEBI" id="CHEBI:29985"/>
        <dbReference type="ChEBI" id="CHEBI:29991"/>
        <dbReference type="EC" id="2.6.1.1"/>
    </reaction>
</comment>
<evidence type="ECO:0000313" key="10">
    <source>
        <dbReference type="Proteomes" id="UP000192917"/>
    </source>
</evidence>
<dbReference type="RefSeq" id="WP_085120514.1">
    <property type="nucleotide sequence ID" value="NZ_FWZX01000001.1"/>
</dbReference>
<sequence length="390" mass="41196">MRYGPLVERLAADGSEGWAVHFRAWERQAAGIDTLVLTVGDSDFESPPEAVAACKAALDAGKTRYTAILGDPRLRKAIAERHARQTGRATSPEQVVVAAGAQNALFSVVLSLLGPGDEAIVPEPMYLTYPGTVATPGGVMVAVPSPAERGFHVDPAEIEKAVTPNSRLILIASPNNPTGAVLGRAEWQAIGEIARAHDLWLVSDEVYADLVYLDDPVYPASLPELAERTIVVSSLSKSHAMTGWRAGWSVSPTPELPQHLFRLAIANTYGSPQFVQDAALAALEAAPGALPALREAYAKRRLAVAEAVDAIPGLSCLRPEGGMFVLVDVRRSGLSALDFANRLLDDTGLALLPADGFGASAAGHLRLNLGTPYTMLKDAMGRLAAFAAKL</sequence>
<dbReference type="EC" id="2.6.1.-" evidence="7"/>
<evidence type="ECO:0000256" key="7">
    <source>
        <dbReference type="RuleBase" id="RU000481"/>
    </source>
</evidence>
<dbReference type="InterPro" id="IPR004838">
    <property type="entry name" value="NHTrfase_class1_PyrdxlP-BS"/>
</dbReference>
<dbReference type="PANTHER" id="PTHR46383">
    <property type="entry name" value="ASPARTATE AMINOTRANSFERASE"/>
    <property type="match status" value="1"/>
</dbReference>
<evidence type="ECO:0000256" key="3">
    <source>
        <dbReference type="ARBA" id="ARBA00022576"/>
    </source>
</evidence>
<dbReference type="SUPFAM" id="SSF53383">
    <property type="entry name" value="PLP-dependent transferases"/>
    <property type="match status" value="1"/>
</dbReference>
<feature type="domain" description="Aminotransferase class I/classII large" evidence="8">
    <location>
        <begin position="34"/>
        <end position="382"/>
    </location>
</feature>
<protein>
    <recommendedName>
        <fullName evidence="7">Aminotransferase</fullName>
        <ecNumber evidence="7">2.6.1.-</ecNumber>
    </recommendedName>
</protein>
<dbReference type="Gene3D" id="3.40.640.10">
    <property type="entry name" value="Type I PLP-dependent aspartate aminotransferase-like (Major domain)"/>
    <property type="match status" value="1"/>
</dbReference>
<dbReference type="InterPro" id="IPR015424">
    <property type="entry name" value="PyrdxlP-dep_Trfase"/>
</dbReference>
<gene>
    <name evidence="9" type="ORF">SAMN05428998_101152</name>
</gene>
<keyword evidence="10" id="KW-1185">Reference proteome</keyword>
<dbReference type="PROSITE" id="PS00105">
    <property type="entry name" value="AA_TRANSFER_CLASS_1"/>
    <property type="match status" value="1"/>
</dbReference>
<dbReference type="InterPro" id="IPR015421">
    <property type="entry name" value="PyrdxlP-dep_Trfase_major"/>
</dbReference>
<dbReference type="GO" id="GO:0004069">
    <property type="term" value="F:L-aspartate:2-oxoglutarate aminotransferase activity"/>
    <property type="evidence" value="ECO:0007669"/>
    <property type="project" value="UniProtKB-EC"/>
</dbReference>
<accession>A0A1Y6B7W1</accession>
<dbReference type="Gene3D" id="3.90.1150.10">
    <property type="entry name" value="Aspartate Aminotransferase, domain 1"/>
    <property type="match status" value="1"/>
</dbReference>
<dbReference type="Pfam" id="PF00155">
    <property type="entry name" value="Aminotran_1_2"/>
    <property type="match status" value="1"/>
</dbReference>
<dbReference type="EMBL" id="FWZX01000001">
    <property type="protein sequence ID" value="SME88906.1"/>
    <property type="molecule type" value="Genomic_DNA"/>
</dbReference>
<name>A0A1Y6B7W1_9PROT</name>
<dbReference type="InterPro" id="IPR004839">
    <property type="entry name" value="Aminotransferase_I/II_large"/>
</dbReference>
<keyword evidence="5" id="KW-0663">Pyridoxal phosphate</keyword>
<evidence type="ECO:0000259" key="8">
    <source>
        <dbReference type="Pfam" id="PF00155"/>
    </source>
</evidence>
<dbReference type="InterPro" id="IPR050596">
    <property type="entry name" value="AspAT/PAT-like"/>
</dbReference>
<organism evidence="9 10">
    <name type="scientific">Tistlia consotensis USBA 355</name>
    <dbReference type="NCBI Taxonomy" id="560819"/>
    <lineage>
        <taxon>Bacteria</taxon>
        <taxon>Pseudomonadati</taxon>
        <taxon>Pseudomonadota</taxon>
        <taxon>Alphaproteobacteria</taxon>
        <taxon>Rhodospirillales</taxon>
        <taxon>Rhodovibrionaceae</taxon>
        <taxon>Tistlia</taxon>
    </lineage>
</organism>
<evidence type="ECO:0000256" key="1">
    <source>
        <dbReference type="ARBA" id="ARBA00001933"/>
    </source>
</evidence>
<keyword evidence="3 7" id="KW-0032">Aminotransferase</keyword>
<dbReference type="Proteomes" id="UP000192917">
    <property type="component" value="Unassembled WGS sequence"/>
</dbReference>
<comment type="similarity">
    <text evidence="2 7">Belongs to the class-I pyridoxal-phosphate-dependent aminotransferase family.</text>
</comment>
<dbReference type="GO" id="GO:0006520">
    <property type="term" value="P:amino acid metabolic process"/>
    <property type="evidence" value="ECO:0007669"/>
    <property type="project" value="InterPro"/>
</dbReference>
<evidence type="ECO:0000256" key="5">
    <source>
        <dbReference type="ARBA" id="ARBA00022898"/>
    </source>
</evidence>
<evidence type="ECO:0000313" key="9">
    <source>
        <dbReference type="EMBL" id="SME88906.1"/>
    </source>
</evidence>
<dbReference type="GO" id="GO:0030170">
    <property type="term" value="F:pyridoxal phosphate binding"/>
    <property type="evidence" value="ECO:0007669"/>
    <property type="project" value="InterPro"/>
</dbReference>
<dbReference type="CDD" id="cd00609">
    <property type="entry name" value="AAT_like"/>
    <property type="match status" value="1"/>
</dbReference>
<evidence type="ECO:0000256" key="6">
    <source>
        <dbReference type="ARBA" id="ARBA00049185"/>
    </source>
</evidence>
<dbReference type="InterPro" id="IPR015422">
    <property type="entry name" value="PyrdxlP-dep_Trfase_small"/>
</dbReference>
<reference evidence="9 10" key="1">
    <citation type="submission" date="2017-04" db="EMBL/GenBank/DDBJ databases">
        <authorList>
            <person name="Afonso C.L."/>
            <person name="Miller P.J."/>
            <person name="Scott M.A."/>
            <person name="Spackman E."/>
            <person name="Goraichik I."/>
            <person name="Dimitrov K.M."/>
            <person name="Suarez D.L."/>
            <person name="Swayne D.E."/>
        </authorList>
    </citation>
    <scope>NUCLEOTIDE SEQUENCE [LARGE SCALE GENOMIC DNA]</scope>
    <source>
        <strain evidence="9 10">USBA 355</strain>
    </source>
</reference>
<evidence type="ECO:0000256" key="4">
    <source>
        <dbReference type="ARBA" id="ARBA00022679"/>
    </source>
</evidence>
<dbReference type="AlphaFoldDB" id="A0A1Y6B7W1"/>
<dbReference type="PANTHER" id="PTHR46383:SF1">
    <property type="entry name" value="ASPARTATE AMINOTRANSFERASE"/>
    <property type="match status" value="1"/>
</dbReference>
<evidence type="ECO:0000256" key="2">
    <source>
        <dbReference type="ARBA" id="ARBA00007441"/>
    </source>
</evidence>